<feature type="region of interest" description="Disordered" evidence="1">
    <location>
        <begin position="99"/>
        <end position="158"/>
    </location>
</feature>
<evidence type="ECO:0000256" key="1">
    <source>
        <dbReference type="SAM" id="MobiDB-lite"/>
    </source>
</evidence>
<keyword evidence="3" id="KW-1185">Reference proteome</keyword>
<evidence type="ECO:0000313" key="2">
    <source>
        <dbReference type="EMBL" id="TXN28315.1"/>
    </source>
</evidence>
<accession>A0A5C8UIZ9</accession>
<gene>
    <name evidence="2" type="ORF">FVP33_17745</name>
</gene>
<dbReference type="Proteomes" id="UP000321379">
    <property type="component" value="Unassembled WGS sequence"/>
</dbReference>
<protein>
    <submittedName>
        <fullName evidence="2">Uncharacterized protein</fullName>
    </submittedName>
</protein>
<feature type="compositionally biased region" description="Gly residues" evidence="1">
    <location>
        <begin position="136"/>
        <end position="157"/>
    </location>
</feature>
<comment type="caution">
    <text evidence="2">The sequence shown here is derived from an EMBL/GenBank/DDBJ whole genome shotgun (WGS) entry which is preliminary data.</text>
</comment>
<name>A0A5C8UIZ9_9MICO</name>
<organism evidence="2 3">
    <name type="scientific">Lacisediminihabitans profunda</name>
    <dbReference type="NCBI Taxonomy" id="2594790"/>
    <lineage>
        <taxon>Bacteria</taxon>
        <taxon>Bacillati</taxon>
        <taxon>Actinomycetota</taxon>
        <taxon>Actinomycetes</taxon>
        <taxon>Micrococcales</taxon>
        <taxon>Microbacteriaceae</taxon>
        <taxon>Lacisediminihabitans</taxon>
    </lineage>
</organism>
<dbReference type="AlphaFoldDB" id="A0A5C8UIZ9"/>
<dbReference type="EMBL" id="VRMG01000015">
    <property type="protein sequence ID" value="TXN28315.1"/>
    <property type="molecule type" value="Genomic_DNA"/>
</dbReference>
<dbReference type="RefSeq" id="WP_147785029.1">
    <property type="nucleotide sequence ID" value="NZ_VRMG01000015.1"/>
</dbReference>
<evidence type="ECO:0000313" key="3">
    <source>
        <dbReference type="Proteomes" id="UP000321379"/>
    </source>
</evidence>
<reference evidence="2 3" key="1">
    <citation type="submission" date="2019-08" db="EMBL/GenBank/DDBJ databases">
        <title>Bacterial whole genome sequence for Glaciihabitans sp. CHu50b-6-2.</title>
        <authorList>
            <person name="Jin L."/>
        </authorList>
    </citation>
    <scope>NUCLEOTIDE SEQUENCE [LARGE SCALE GENOMIC DNA]</scope>
    <source>
        <strain evidence="2 3">CHu50b-6-2</strain>
    </source>
</reference>
<feature type="compositionally biased region" description="Low complexity" evidence="1">
    <location>
        <begin position="118"/>
        <end position="135"/>
    </location>
</feature>
<proteinExistence type="predicted"/>
<sequence length="298" mass="29862">MKRFALLTTLVTAVLTLVLPFVGGGGPALGAAASATAAEIRVPVFASPVARAARATVQISVPGIDAIVSRAAHTADYLKTDTEHLGQKPVPVPVVVVPPAPPAPPASRTVSGHRATPSAASGTAERRAAAVATGSGCPGSAGGGGSAPGRTSGGGVAGTTSGDIQSFSAAYNAIRAANCLPSIPAGNFRYDSCMEQRLFWMAEDPSTDPMSAWGHLGSVRSDGVPSVGCDGNLAGGTGNTGATVAQKWWDSAPHRLSLYKPSYAGGTGGVCIYFAMTHGGIPNEPHSFTRAAARWGGC</sequence>